<proteinExistence type="predicted"/>
<name>A0ABW5ACB7_9RHOB</name>
<dbReference type="EMBL" id="JBHUIX010000013">
    <property type="protein sequence ID" value="MFD2174958.1"/>
    <property type="molecule type" value="Genomic_DNA"/>
</dbReference>
<reference evidence="3" key="1">
    <citation type="journal article" date="2019" name="Int. J. Syst. Evol. Microbiol.">
        <title>The Global Catalogue of Microorganisms (GCM) 10K type strain sequencing project: providing services to taxonomists for standard genome sequencing and annotation.</title>
        <authorList>
            <consortium name="The Broad Institute Genomics Platform"/>
            <consortium name="The Broad Institute Genome Sequencing Center for Infectious Disease"/>
            <person name="Wu L."/>
            <person name="Ma J."/>
        </authorList>
    </citation>
    <scope>NUCLEOTIDE SEQUENCE [LARGE SCALE GENOMIC DNA]</scope>
    <source>
        <strain evidence="3">CCUG 55131</strain>
    </source>
</reference>
<dbReference type="InterPro" id="IPR029058">
    <property type="entry name" value="AB_hydrolase_fold"/>
</dbReference>
<protein>
    <recommendedName>
        <fullName evidence="4">Alpha/beta hydrolase</fullName>
    </recommendedName>
</protein>
<keyword evidence="3" id="KW-1185">Reference proteome</keyword>
<dbReference type="RefSeq" id="WP_377390938.1">
    <property type="nucleotide sequence ID" value="NZ_JBHUIX010000013.1"/>
</dbReference>
<keyword evidence="1" id="KW-1133">Transmembrane helix</keyword>
<evidence type="ECO:0008006" key="4">
    <source>
        <dbReference type="Google" id="ProtNLM"/>
    </source>
</evidence>
<comment type="caution">
    <text evidence="2">The sequence shown here is derived from an EMBL/GenBank/DDBJ whole genome shotgun (WGS) entry which is preliminary data.</text>
</comment>
<gene>
    <name evidence="2" type="ORF">ACFSM0_12755</name>
</gene>
<sequence length="246" mass="25931">MLERIWEAGPYAVDYLPGRGADLVIAFASVGHDPARPPAPEFIASASGRGTAAHPRPALFVSDESRSWANAPGFEAALEGSLARLRARQEVARIATLGLSMGAFAALVAAQVIPVDLVLAFGPQYSIAPGGVPGETRWAEWTARIAPLRWPVAPLPALAQAWLFHGGVDDLPHALRFEAHPGSEQIIFPAQSHASLVPHLKNRGALSGLIEAARAGDRRRLLRIAASAGGARRAKLFPPGAAAIPR</sequence>
<keyword evidence="1" id="KW-0472">Membrane</keyword>
<dbReference type="Proteomes" id="UP001597413">
    <property type="component" value="Unassembled WGS sequence"/>
</dbReference>
<evidence type="ECO:0000313" key="3">
    <source>
        <dbReference type="Proteomes" id="UP001597413"/>
    </source>
</evidence>
<organism evidence="2 3">
    <name type="scientific">Rhodobacter lacus</name>
    <dbReference type="NCBI Taxonomy" id="1641972"/>
    <lineage>
        <taxon>Bacteria</taxon>
        <taxon>Pseudomonadati</taxon>
        <taxon>Pseudomonadota</taxon>
        <taxon>Alphaproteobacteria</taxon>
        <taxon>Rhodobacterales</taxon>
        <taxon>Rhodobacter group</taxon>
        <taxon>Rhodobacter</taxon>
    </lineage>
</organism>
<dbReference type="Gene3D" id="3.40.50.1820">
    <property type="entry name" value="alpha/beta hydrolase"/>
    <property type="match status" value="1"/>
</dbReference>
<feature type="transmembrane region" description="Helical" evidence="1">
    <location>
        <begin position="94"/>
        <end position="113"/>
    </location>
</feature>
<evidence type="ECO:0000313" key="2">
    <source>
        <dbReference type="EMBL" id="MFD2174958.1"/>
    </source>
</evidence>
<evidence type="ECO:0000256" key="1">
    <source>
        <dbReference type="SAM" id="Phobius"/>
    </source>
</evidence>
<accession>A0ABW5ACB7</accession>
<keyword evidence="1" id="KW-0812">Transmembrane</keyword>
<dbReference type="SUPFAM" id="SSF53474">
    <property type="entry name" value="alpha/beta-Hydrolases"/>
    <property type="match status" value="1"/>
</dbReference>